<reference evidence="2 3" key="1">
    <citation type="submission" date="2021-06" db="EMBL/GenBank/DDBJ databases">
        <title>Caerostris extrusa draft genome.</title>
        <authorList>
            <person name="Kono N."/>
            <person name="Arakawa K."/>
        </authorList>
    </citation>
    <scope>NUCLEOTIDE SEQUENCE [LARGE SCALE GENOMIC DNA]</scope>
</reference>
<sequence length="91" mass="9800">MFVSDARGQIGLTATAITFPGVDNDAKNRYLPAGNRKEFDGTLFCAMSRPGMATDSQTGFCPDLHSQRGLQSLPVGDVRPPKRHPETPPGQ</sequence>
<protein>
    <submittedName>
        <fullName evidence="2">Uncharacterized protein</fullName>
    </submittedName>
</protein>
<evidence type="ECO:0000256" key="1">
    <source>
        <dbReference type="SAM" id="MobiDB-lite"/>
    </source>
</evidence>
<dbReference type="EMBL" id="BPLR01000937">
    <property type="protein sequence ID" value="GIY98584.1"/>
    <property type="molecule type" value="Genomic_DNA"/>
</dbReference>
<keyword evidence="3" id="KW-1185">Reference proteome</keyword>
<organism evidence="2 3">
    <name type="scientific">Caerostris extrusa</name>
    <name type="common">Bark spider</name>
    <name type="synonym">Caerostris bankana</name>
    <dbReference type="NCBI Taxonomy" id="172846"/>
    <lineage>
        <taxon>Eukaryota</taxon>
        <taxon>Metazoa</taxon>
        <taxon>Ecdysozoa</taxon>
        <taxon>Arthropoda</taxon>
        <taxon>Chelicerata</taxon>
        <taxon>Arachnida</taxon>
        <taxon>Araneae</taxon>
        <taxon>Araneomorphae</taxon>
        <taxon>Entelegynae</taxon>
        <taxon>Araneoidea</taxon>
        <taxon>Araneidae</taxon>
        <taxon>Caerostris</taxon>
    </lineage>
</organism>
<feature type="region of interest" description="Disordered" evidence="1">
    <location>
        <begin position="61"/>
        <end position="91"/>
    </location>
</feature>
<gene>
    <name evidence="2" type="ORF">CEXT_247541</name>
</gene>
<dbReference type="Proteomes" id="UP001054945">
    <property type="component" value="Unassembled WGS sequence"/>
</dbReference>
<evidence type="ECO:0000313" key="2">
    <source>
        <dbReference type="EMBL" id="GIY98584.1"/>
    </source>
</evidence>
<feature type="compositionally biased region" description="Basic and acidic residues" evidence="1">
    <location>
        <begin position="79"/>
        <end position="91"/>
    </location>
</feature>
<comment type="caution">
    <text evidence="2">The sequence shown here is derived from an EMBL/GenBank/DDBJ whole genome shotgun (WGS) entry which is preliminary data.</text>
</comment>
<name>A0AAV4XXG5_CAEEX</name>
<proteinExistence type="predicted"/>
<accession>A0AAV4XXG5</accession>
<evidence type="ECO:0000313" key="3">
    <source>
        <dbReference type="Proteomes" id="UP001054945"/>
    </source>
</evidence>
<dbReference type="AlphaFoldDB" id="A0AAV4XXG5"/>